<name>A0A9X1SHA2_9BACT</name>
<comment type="caution">
    <text evidence="1">The sequence shown here is derived from an EMBL/GenBank/DDBJ whole genome shotgun (WGS) entry which is preliminary data.</text>
</comment>
<dbReference type="Proteomes" id="UP001139103">
    <property type="component" value="Unassembled WGS sequence"/>
</dbReference>
<evidence type="ECO:0000313" key="2">
    <source>
        <dbReference type="Proteomes" id="UP001139103"/>
    </source>
</evidence>
<dbReference type="RefSeq" id="WP_230220644.1">
    <property type="nucleotide sequence ID" value="NZ_JAJKFT010000010.1"/>
</dbReference>
<dbReference type="AlphaFoldDB" id="A0A9X1SHA2"/>
<sequence length="127" mass="13853">MRTFLTLGLFVVLVGNVAGGQPQVKSWSDLVPSRPSSFLLPEQRVQAFVDGFYPASSQSQRSALVVGPTEAVIDWQTVTPCGLFMEVEEEEKLGLSEVSTELIITVKPRIIISPEEEEVLGFGDLGE</sequence>
<gene>
    <name evidence="1" type="ORF">LOC68_16215</name>
</gene>
<keyword evidence="2" id="KW-1185">Reference proteome</keyword>
<dbReference type="EMBL" id="JAJKFT010000010">
    <property type="protein sequence ID" value="MCC9629937.1"/>
    <property type="molecule type" value="Genomic_DNA"/>
</dbReference>
<accession>A0A9X1SHA2</accession>
<protein>
    <submittedName>
        <fullName evidence="1">Uncharacterized protein</fullName>
    </submittedName>
</protein>
<evidence type="ECO:0000313" key="1">
    <source>
        <dbReference type="EMBL" id="MCC9629937.1"/>
    </source>
</evidence>
<proteinExistence type="predicted"/>
<organism evidence="1 2">
    <name type="scientific">Blastopirellula sediminis</name>
    <dbReference type="NCBI Taxonomy" id="2894196"/>
    <lineage>
        <taxon>Bacteria</taxon>
        <taxon>Pseudomonadati</taxon>
        <taxon>Planctomycetota</taxon>
        <taxon>Planctomycetia</taxon>
        <taxon>Pirellulales</taxon>
        <taxon>Pirellulaceae</taxon>
        <taxon>Blastopirellula</taxon>
    </lineage>
</organism>
<reference evidence="1" key="1">
    <citation type="submission" date="2021-11" db="EMBL/GenBank/DDBJ databases">
        <title>Genome sequence.</title>
        <authorList>
            <person name="Sun Q."/>
        </authorList>
    </citation>
    <scope>NUCLEOTIDE SEQUENCE</scope>
    <source>
        <strain evidence="1">JC732</strain>
    </source>
</reference>